<dbReference type="Proteomes" id="UP001161391">
    <property type="component" value="Unassembled WGS sequence"/>
</dbReference>
<feature type="transmembrane region" description="Helical" evidence="1">
    <location>
        <begin position="34"/>
        <end position="54"/>
    </location>
</feature>
<gene>
    <name evidence="2" type="ORF">GCM10007853_07260</name>
</gene>
<accession>A0ABQ5V961</accession>
<feature type="transmembrane region" description="Helical" evidence="1">
    <location>
        <begin position="7"/>
        <end position="28"/>
    </location>
</feature>
<dbReference type="EMBL" id="BSNK01000001">
    <property type="protein sequence ID" value="GLQ22852.1"/>
    <property type="molecule type" value="Genomic_DNA"/>
</dbReference>
<feature type="transmembrane region" description="Helical" evidence="1">
    <location>
        <begin position="103"/>
        <end position="123"/>
    </location>
</feature>
<evidence type="ECO:0000313" key="3">
    <source>
        <dbReference type="Proteomes" id="UP001161391"/>
    </source>
</evidence>
<sequence>MDRKFTFIIFGIIVWLGGVVLIRVLHPFMYGDVFLHSLLLFIGFLTAPLTLIPVAKLTGRTKHDMLVPTAIMAMPSMLMDALATTFDAAGLSHIYANTAQASAYSAGVLLLAFWGFFFFALLWHREPA</sequence>
<feature type="transmembrane region" description="Helical" evidence="1">
    <location>
        <begin position="66"/>
        <end position="83"/>
    </location>
</feature>
<name>A0ABQ5V961_9PROT</name>
<comment type="caution">
    <text evidence="2">The sequence shown here is derived from an EMBL/GenBank/DDBJ whole genome shotgun (WGS) entry which is preliminary data.</text>
</comment>
<reference evidence="2" key="2">
    <citation type="submission" date="2023-01" db="EMBL/GenBank/DDBJ databases">
        <title>Draft genome sequence of Algimonas ampicilliniresistens strain NBRC 108219.</title>
        <authorList>
            <person name="Sun Q."/>
            <person name="Mori K."/>
        </authorList>
    </citation>
    <scope>NUCLEOTIDE SEQUENCE</scope>
    <source>
        <strain evidence="2">NBRC 108219</strain>
    </source>
</reference>
<keyword evidence="1" id="KW-1133">Transmembrane helix</keyword>
<reference evidence="2" key="1">
    <citation type="journal article" date="2014" name="Int. J. Syst. Evol. Microbiol.">
        <title>Complete genome of a new Firmicutes species belonging to the dominant human colonic microbiota ('Ruminococcus bicirculans') reveals two chromosomes and a selective capacity to utilize plant glucans.</title>
        <authorList>
            <consortium name="NISC Comparative Sequencing Program"/>
            <person name="Wegmann U."/>
            <person name="Louis P."/>
            <person name="Goesmann A."/>
            <person name="Henrissat B."/>
            <person name="Duncan S.H."/>
            <person name="Flint H.J."/>
        </authorList>
    </citation>
    <scope>NUCLEOTIDE SEQUENCE</scope>
    <source>
        <strain evidence="2">NBRC 108219</strain>
    </source>
</reference>
<organism evidence="2 3">
    <name type="scientific">Algimonas ampicilliniresistens</name>
    <dbReference type="NCBI Taxonomy" id="1298735"/>
    <lineage>
        <taxon>Bacteria</taxon>
        <taxon>Pseudomonadati</taxon>
        <taxon>Pseudomonadota</taxon>
        <taxon>Alphaproteobacteria</taxon>
        <taxon>Maricaulales</taxon>
        <taxon>Robiginitomaculaceae</taxon>
        <taxon>Algimonas</taxon>
    </lineage>
</organism>
<dbReference type="RefSeq" id="WP_284387654.1">
    <property type="nucleotide sequence ID" value="NZ_BSNK01000001.1"/>
</dbReference>
<keyword evidence="3" id="KW-1185">Reference proteome</keyword>
<keyword evidence="1" id="KW-0472">Membrane</keyword>
<proteinExistence type="predicted"/>
<evidence type="ECO:0000256" key="1">
    <source>
        <dbReference type="SAM" id="Phobius"/>
    </source>
</evidence>
<protein>
    <submittedName>
        <fullName evidence="2">Uncharacterized protein</fullName>
    </submittedName>
</protein>
<keyword evidence="1" id="KW-0812">Transmembrane</keyword>
<evidence type="ECO:0000313" key="2">
    <source>
        <dbReference type="EMBL" id="GLQ22852.1"/>
    </source>
</evidence>